<organism evidence="2 3">
    <name type="scientific">Candidatus Scalindua rubra</name>
    <dbReference type="NCBI Taxonomy" id="1872076"/>
    <lineage>
        <taxon>Bacteria</taxon>
        <taxon>Pseudomonadati</taxon>
        <taxon>Planctomycetota</taxon>
        <taxon>Candidatus Brocadiia</taxon>
        <taxon>Candidatus Brocadiales</taxon>
        <taxon>Candidatus Scalinduaceae</taxon>
        <taxon>Candidatus Scalindua</taxon>
    </lineage>
</organism>
<proteinExistence type="predicted"/>
<dbReference type="InterPro" id="IPR001509">
    <property type="entry name" value="Epimerase_deHydtase"/>
</dbReference>
<feature type="domain" description="NAD-dependent epimerase/dehydratase" evidence="1">
    <location>
        <begin position="2"/>
        <end position="78"/>
    </location>
</feature>
<evidence type="ECO:0000313" key="2">
    <source>
        <dbReference type="EMBL" id="ODS31156.1"/>
    </source>
</evidence>
<accession>A0A1E3X688</accession>
<evidence type="ECO:0000259" key="1">
    <source>
        <dbReference type="Pfam" id="PF01370"/>
    </source>
</evidence>
<reference evidence="2 3" key="1">
    <citation type="submission" date="2016-07" db="EMBL/GenBank/DDBJ databases">
        <title>Draft genome of Scalindua rubra, obtained from a brine-seawater interface in the Red Sea, sheds light on salt adaptation in anammox bacteria.</title>
        <authorList>
            <person name="Speth D.R."/>
            <person name="Lagkouvardos I."/>
            <person name="Wang Y."/>
            <person name="Qian P.-Y."/>
            <person name="Dutilh B.E."/>
            <person name="Jetten M.S."/>
        </authorList>
    </citation>
    <scope>NUCLEOTIDE SEQUENCE [LARGE SCALE GENOMIC DNA]</scope>
    <source>
        <strain evidence="2">BSI-1</strain>
    </source>
</reference>
<dbReference type="AlphaFoldDB" id="A0A1E3X688"/>
<sequence length="96" mass="10817">MNQPVLAELIDRCDMVYHLTAAVGVKLIVESPVRTIETNINGTDIVLKLSGKKRKKVMVFSSSEVYGKGNQIPFREDYDIVLGSTQRARWCFACPR</sequence>
<gene>
    <name evidence="2" type="ORF">SCARUB_03727</name>
</gene>
<dbReference type="EMBL" id="MAYW01000139">
    <property type="protein sequence ID" value="ODS31156.1"/>
    <property type="molecule type" value="Genomic_DNA"/>
</dbReference>
<comment type="caution">
    <text evidence="2">The sequence shown here is derived from an EMBL/GenBank/DDBJ whole genome shotgun (WGS) entry which is preliminary data.</text>
</comment>
<dbReference type="Pfam" id="PF01370">
    <property type="entry name" value="Epimerase"/>
    <property type="match status" value="1"/>
</dbReference>
<dbReference type="InterPro" id="IPR036291">
    <property type="entry name" value="NAD(P)-bd_dom_sf"/>
</dbReference>
<dbReference type="SUPFAM" id="SSF51735">
    <property type="entry name" value="NAD(P)-binding Rossmann-fold domains"/>
    <property type="match status" value="1"/>
</dbReference>
<protein>
    <submittedName>
        <fullName evidence="2">NAD-dependent epimerase/dehydratase</fullName>
    </submittedName>
</protein>
<dbReference type="PATRIC" id="fig|1872076.5.peg.4438"/>
<name>A0A1E3X688_9BACT</name>
<evidence type="ECO:0000313" key="3">
    <source>
        <dbReference type="Proteomes" id="UP000094056"/>
    </source>
</evidence>
<dbReference type="Proteomes" id="UP000094056">
    <property type="component" value="Unassembled WGS sequence"/>
</dbReference>
<dbReference type="Gene3D" id="3.40.50.720">
    <property type="entry name" value="NAD(P)-binding Rossmann-like Domain"/>
    <property type="match status" value="1"/>
</dbReference>